<sequence length="447" mass="47791">MQTYDLIVLGSGVAGATIAATCRSADWHVALVESRVLGGTCALRGCNPKKVLVAAAEAVDRVRHMQGKGIAGAISLDWPELIGFKETFTEAIPEKTAQKFSDRGVDIYQGQPRFTDTNTLQVAEQTLRAKQIVIATGAKPRALDIPGAEYLTTSDQVLEMTSLPDDLLFIGAGYISLELAHVAAQAGAHVTILEALPQPLKQFDPDLVDMLLQASREKGIDIHLETPVASIEKHGETFMVRAGNDGAQTFEVERVIHGAGRVPNLDGLDLEAGGIQTDGRQIVVNSYLQSVSNPAVYIAGDVNASGIPLTPVASMEAGVVVTNLLEGNSAQPDYTGVPSVLFTSPPLASAGMTEDAAQQAGRAYEVVFQDTSSENSTRRLGLHYSGLKVLIEKETHHIIGAHLLGHNVDEVINIFTLLIRAELDVSALKETVWAFPTVFDYHVDAIV</sequence>
<dbReference type="PRINTS" id="PR00411">
    <property type="entry name" value="PNDRDTASEI"/>
</dbReference>
<evidence type="ECO:0000256" key="1">
    <source>
        <dbReference type="ARBA" id="ARBA00007532"/>
    </source>
</evidence>
<comment type="caution">
    <text evidence="8">The sequence shown here is derived from an EMBL/GenBank/DDBJ whole genome shotgun (WGS) entry which is preliminary data.</text>
</comment>
<dbReference type="Gene3D" id="3.50.50.60">
    <property type="entry name" value="FAD/NAD(P)-binding domain"/>
    <property type="match status" value="2"/>
</dbReference>
<keyword evidence="2" id="KW-0285">Flavoprotein</keyword>
<dbReference type="Proteomes" id="UP000649604">
    <property type="component" value="Unassembled WGS sequence"/>
</dbReference>
<dbReference type="InterPro" id="IPR001100">
    <property type="entry name" value="Pyr_nuc-diS_OxRdtase"/>
</dbReference>
<accession>A0A9D5JYA2</accession>
<feature type="domain" description="Pyridine nucleotide-disulphide oxidoreductase dimerisation" evidence="6">
    <location>
        <begin position="337"/>
        <end position="440"/>
    </location>
</feature>
<dbReference type="InterPro" id="IPR036188">
    <property type="entry name" value="FAD/NAD-bd_sf"/>
</dbReference>
<evidence type="ECO:0000256" key="5">
    <source>
        <dbReference type="PIRSR" id="PIRSR000350-4"/>
    </source>
</evidence>
<feature type="binding site" evidence="4">
    <location>
        <position position="260"/>
    </location>
    <ligand>
        <name>NAD(+)</name>
        <dbReference type="ChEBI" id="CHEBI:57540"/>
    </ligand>
</feature>
<dbReference type="Pfam" id="PF02852">
    <property type="entry name" value="Pyr_redox_dim"/>
    <property type="match status" value="1"/>
</dbReference>
<dbReference type="SUPFAM" id="SSF51905">
    <property type="entry name" value="FAD/NAD(P)-binding domain"/>
    <property type="match status" value="1"/>
</dbReference>
<organism evidence="8 9">
    <name type="scientific">candidate division KSB3 bacterium</name>
    <dbReference type="NCBI Taxonomy" id="2044937"/>
    <lineage>
        <taxon>Bacteria</taxon>
        <taxon>candidate division KSB3</taxon>
    </lineage>
</organism>
<evidence type="ECO:0000313" key="9">
    <source>
        <dbReference type="Proteomes" id="UP000649604"/>
    </source>
</evidence>
<keyword evidence="3 4" id="KW-0274">FAD</keyword>
<feature type="binding site" evidence="4">
    <location>
        <position position="194"/>
    </location>
    <ligand>
        <name>NAD(+)</name>
        <dbReference type="ChEBI" id="CHEBI:57540"/>
    </ligand>
</feature>
<feature type="domain" description="FAD/NAD(P)-binding" evidence="7">
    <location>
        <begin position="4"/>
        <end position="317"/>
    </location>
</feature>
<dbReference type="GO" id="GO:0000166">
    <property type="term" value="F:nucleotide binding"/>
    <property type="evidence" value="ECO:0007669"/>
    <property type="project" value="UniProtKB-KW"/>
</dbReference>
<dbReference type="InterPro" id="IPR016156">
    <property type="entry name" value="FAD/NAD-linked_Rdtase_dimer_sf"/>
</dbReference>
<dbReference type="PANTHER" id="PTHR43014:SF5">
    <property type="entry name" value="GLUTATHIONE REDUCTASE (NADPH)"/>
    <property type="match status" value="1"/>
</dbReference>
<dbReference type="SUPFAM" id="SSF55424">
    <property type="entry name" value="FAD/NAD-linked reductases, dimerisation (C-terminal) domain"/>
    <property type="match status" value="1"/>
</dbReference>
<dbReference type="EMBL" id="WJJP01000519">
    <property type="protein sequence ID" value="MBD3326047.1"/>
    <property type="molecule type" value="Genomic_DNA"/>
</dbReference>
<feature type="binding site" evidence="4">
    <location>
        <begin position="171"/>
        <end position="178"/>
    </location>
    <ligand>
        <name>NAD(+)</name>
        <dbReference type="ChEBI" id="CHEBI:57540"/>
    </ligand>
</feature>
<evidence type="ECO:0000313" key="8">
    <source>
        <dbReference type="EMBL" id="MBD3326047.1"/>
    </source>
</evidence>
<dbReference type="AlphaFoldDB" id="A0A9D5JYA2"/>
<evidence type="ECO:0000259" key="6">
    <source>
        <dbReference type="Pfam" id="PF02852"/>
    </source>
</evidence>
<gene>
    <name evidence="8" type="ORF">GF339_15790</name>
</gene>
<dbReference type="PANTHER" id="PTHR43014">
    <property type="entry name" value="MERCURIC REDUCTASE"/>
    <property type="match status" value="1"/>
</dbReference>
<dbReference type="InterPro" id="IPR023753">
    <property type="entry name" value="FAD/NAD-binding_dom"/>
</dbReference>
<reference evidence="8" key="1">
    <citation type="submission" date="2019-11" db="EMBL/GenBank/DDBJ databases">
        <title>Microbial mats filling the niche in hypersaline microbial mats.</title>
        <authorList>
            <person name="Wong H.L."/>
            <person name="Macleod F.I."/>
            <person name="White R.A. III"/>
            <person name="Burns B.P."/>
        </authorList>
    </citation>
    <scope>NUCLEOTIDE SEQUENCE</scope>
    <source>
        <strain evidence="8">Rbin_158</strain>
    </source>
</reference>
<name>A0A9D5JYA2_9BACT</name>
<feature type="disulfide bond" description="Redox-active" evidence="5">
    <location>
        <begin position="41"/>
        <end position="46"/>
    </location>
</feature>
<comment type="similarity">
    <text evidence="1">Belongs to the class-I pyridine nucleotide-disulfide oxidoreductase family.</text>
</comment>
<dbReference type="InterPro" id="IPR004099">
    <property type="entry name" value="Pyr_nucl-diS_OxRdtase_dimer"/>
</dbReference>
<comment type="cofactor">
    <cofactor evidence="4">
        <name>FAD</name>
        <dbReference type="ChEBI" id="CHEBI:57692"/>
    </cofactor>
    <text evidence="4">Binds 1 FAD per subunit.</text>
</comment>
<proteinExistence type="inferred from homology"/>
<keyword evidence="4" id="KW-0520">NAD</keyword>
<dbReference type="GO" id="GO:0016491">
    <property type="term" value="F:oxidoreductase activity"/>
    <property type="evidence" value="ECO:0007669"/>
    <property type="project" value="InterPro"/>
</dbReference>
<dbReference type="Pfam" id="PF07992">
    <property type="entry name" value="Pyr_redox_2"/>
    <property type="match status" value="1"/>
</dbReference>
<dbReference type="PRINTS" id="PR00368">
    <property type="entry name" value="FADPNR"/>
</dbReference>
<evidence type="ECO:0000259" key="7">
    <source>
        <dbReference type="Pfam" id="PF07992"/>
    </source>
</evidence>
<protein>
    <submittedName>
        <fullName evidence="8">NAD(P)/FAD-dependent oxidoreductase</fullName>
    </submittedName>
</protein>
<dbReference type="PIRSF" id="PIRSF000350">
    <property type="entry name" value="Mercury_reductase_MerA"/>
    <property type="match status" value="1"/>
</dbReference>
<feature type="binding site" evidence="4">
    <location>
        <position position="301"/>
    </location>
    <ligand>
        <name>FAD</name>
        <dbReference type="ChEBI" id="CHEBI:57692"/>
    </ligand>
</feature>
<dbReference type="Gene3D" id="3.30.390.30">
    <property type="match status" value="1"/>
</dbReference>
<feature type="binding site" evidence="4">
    <location>
        <position position="50"/>
    </location>
    <ligand>
        <name>FAD</name>
        <dbReference type="ChEBI" id="CHEBI:57692"/>
    </ligand>
</feature>
<evidence type="ECO:0000256" key="4">
    <source>
        <dbReference type="PIRSR" id="PIRSR000350-3"/>
    </source>
</evidence>
<evidence type="ECO:0000256" key="2">
    <source>
        <dbReference type="ARBA" id="ARBA00022630"/>
    </source>
</evidence>
<evidence type="ECO:0000256" key="3">
    <source>
        <dbReference type="ARBA" id="ARBA00022827"/>
    </source>
</evidence>
<keyword evidence="4" id="KW-0547">Nucleotide-binding</keyword>